<proteinExistence type="predicted"/>
<dbReference type="CDD" id="cd02042">
    <property type="entry name" value="ParAB_family"/>
    <property type="match status" value="1"/>
</dbReference>
<name>A0A6N4XCP2_9FLAO</name>
<keyword evidence="3" id="KW-1185">Reference proteome</keyword>
<accession>A0A6N4XCP2</accession>
<dbReference type="Pfam" id="PF01656">
    <property type="entry name" value="CbiA"/>
    <property type="match status" value="1"/>
</dbReference>
<dbReference type="RefSeq" id="WP_162034110.1">
    <property type="nucleotide sequence ID" value="NZ_CACVBR010000055.1"/>
</dbReference>
<dbReference type="Proteomes" id="UP000445144">
    <property type="component" value="Unassembled WGS sequence"/>
</dbReference>
<dbReference type="PANTHER" id="PTHR13696:SF96">
    <property type="entry name" value="COBQ_COBB_MIND_PARA NUCLEOTIDE BINDING DOMAIN-CONTAINING PROTEIN"/>
    <property type="match status" value="1"/>
</dbReference>
<dbReference type="InterPro" id="IPR050678">
    <property type="entry name" value="DNA_Partitioning_ATPase"/>
</dbReference>
<dbReference type="PANTHER" id="PTHR13696">
    <property type="entry name" value="P-LOOP CONTAINING NUCLEOSIDE TRIPHOSPHATE HYDROLASE"/>
    <property type="match status" value="1"/>
</dbReference>
<dbReference type="InterPro" id="IPR027417">
    <property type="entry name" value="P-loop_NTPase"/>
</dbReference>
<dbReference type="Gene3D" id="3.40.50.300">
    <property type="entry name" value="P-loop containing nucleotide triphosphate hydrolases"/>
    <property type="match status" value="1"/>
</dbReference>
<reference evidence="2 3" key="1">
    <citation type="submission" date="2020-01" db="EMBL/GenBank/DDBJ databases">
        <authorList>
            <person name="Rodrigo-Torres L."/>
            <person name="Arahal R. D."/>
            <person name="Lucena T."/>
        </authorList>
    </citation>
    <scope>NUCLEOTIDE SEQUENCE [LARGE SCALE GENOMIC DNA]</scope>
    <source>
        <strain evidence="2 3">CECT 9293</strain>
    </source>
</reference>
<protein>
    <submittedName>
        <fullName evidence="2">Iron-sulfur cluster carrier protein</fullName>
    </submittedName>
</protein>
<dbReference type="EMBL" id="CACVBR010000055">
    <property type="protein sequence ID" value="CAA7197443.1"/>
    <property type="molecule type" value="Genomic_DNA"/>
</dbReference>
<evidence type="ECO:0000259" key="1">
    <source>
        <dbReference type="Pfam" id="PF01656"/>
    </source>
</evidence>
<dbReference type="InterPro" id="IPR002586">
    <property type="entry name" value="CobQ/CobB/MinD/ParA_Nub-bd_dom"/>
</dbReference>
<feature type="domain" description="CobQ/CobB/MinD/ParA nucleotide binding" evidence="1">
    <location>
        <begin position="5"/>
        <end position="164"/>
    </location>
</feature>
<dbReference type="PIRSF" id="PIRSF009320">
    <property type="entry name" value="Nuc_binding_HP_1000"/>
    <property type="match status" value="1"/>
</dbReference>
<evidence type="ECO:0000313" key="3">
    <source>
        <dbReference type="Proteomes" id="UP000445144"/>
    </source>
</evidence>
<organism evidence="2 3">
    <name type="scientific">Chryseobacterium potabilaquae</name>
    <dbReference type="NCBI Taxonomy" id="2675057"/>
    <lineage>
        <taxon>Bacteria</taxon>
        <taxon>Pseudomonadati</taxon>
        <taxon>Bacteroidota</taxon>
        <taxon>Flavobacteriia</taxon>
        <taxon>Flavobacteriales</taxon>
        <taxon>Weeksellaceae</taxon>
        <taxon>Chryseobacterium group</taxon>
        <taxon>Chryseobacterium</taxon>
    </lineage>
</organism>
<sequence length="199" mass="22201">MPKIITLAHQKGGVGKSTLALNLTYRFNKEVKTALTDTDPQGSTMQLKDIVQDIDILDYTGTTDLQTQPYDVIFIDTPPYLTENMIPIFLASDLVLIPTKAGVPDIMAIRATVELVKEAQQNKLDLKVGIILNMIKPRTNIIEEVKEQLKEYDFPIIAKIQDRVVFTNTFLSGGITKGNDPQALQELEELTTEILNLLS</sequence>
<dbReference type="SUPFAM" id="SSF52540">
    <property type="entry name" value="P-loop containing nucleoside triphosphate hydrolases"/>
    <property type="match status" value="1"/>
</dbReference>
<dbReference type="AlphaFoldDB" id="A0A6N4XCP2"/>
<gene>
    <name evidence="2" type="ORF">CHRY9293_03502</name>
</gene>
<evidence type="ECO:0000313" key="2">
    <source>
        <dbReference type="EMBL" id="CAA7197443.1"/>
    </source>
</evidence>